<dbReference type="AlphaFoldDB" id="A0A242W7Q6"/>
<dbReference type="RefSeq" id="WP_003289505.1">
    <property type="nucleotide sequence ID" value="NZ_NFCF01000073.1"/>
</dbReference>
<keyword evidence="1" id="KW-0812">Transmembrane</keyword>
<feature type="transmembrane region" description="Helical" evidence="1">
    <location>
        <begin position="52"/>
        <end position="68"/>
    </location>
</feature>
<keyword evidence="1" id="KW-1133">Transmembrane helix</keyword>
<name>A0A242W7Q6_BACTU</name>
<feature type="transmembrane region" description="Helical" evidence="1">
    <location>
        <begin position="89"/>
        <end position="107"/>
    </location>
</feature>
<keyword evidence="1" id="KW-0472">Membrane</keyword>
<evidence type="ECO:0000313" key="2">
    <source>
        <dbReference type="EMBL" id="OTW48182.1"/>
    </source>
</evidence>
<proteinExistence type="predicted"/>
<evidence type="ECO:0000256" key="1">
    <source>
        <dbReference type="SAM" id="Phobius"/>
    </source>
</evidence>
<sequence>MDNVKKIKDERLILQTLKNIRIVFLFQYIGVVGILGYIGLTEGMDQITKSPLWLLFMLTSILLAYLQLSVSIDVEEGEKEIKLTPYYKLVLRSLIVGIVMAIIYIIFSPERPLFEAILTGSILFICFLVSYSISYFIKKRRLQDDDE</sequence>
<protein>
    <submittedName>
        <fullName evidence="2">Branched-chain amino acid ABC transporter substrate-binding protein</fullName>
    </submittedName>
</protein>
<gene>
    <name evidence="2" type="ORF">BK699_13455</name>
</gene>
<evidence type="ECO:0000313" key="3">
    <source>
        <dbReference type="Proteomes" id="UP000195152"/>
    </source>
</evidence>
<dbReference type="EMBL" id="NFCF01000073">
    <property type="protein sequence ID" value="OTW48182.1"/>
    <property type="molecule type" value="Genomic_DNA"/>
</dbReference>
<organism evidence="2 3">
    <name type="scientific">Bacillus thuringiensis serovar mexicanensis</name>
    <dbReference type="NCBI Taxonomy" id="180868"/>
    <lineage>
        <taxon>Bacteria</taxon>
        <taxon>Bacillati</taxon>
        <taxon>Bacillota</taxon>
        <taxon>Bacilli</taxon>
        <taxon>Bacillales</taxon>
        <taxon>Bacillaceae</taxon>
        <taxon>Bacillus</taxon>
        <taxon>Bacillus cereus group</taxon>
    </lineage>
</organism>
<reference evidence="2 3" key="1">
    <citation type="submission" date="2016-10" db="EMBL/GenBank/DDBJ databases">
        <title>Comparative genomics of Bacillus thuringiensis reveals a path to pathogens against multiple invertebrate hosts.</title>
        <authorList>
            <person name="Zheng J."/>
            <person name="Gao Q."/>
            <person name="Liu H."/>
            <person name="Peng D."/>
            <person name="Ruan L."/>
            <person name="Sun M."/>
        </authorList>
    </citation>
    <scope>NUCLEOTIDE SEQUENCE [LARGE SCALE GENOMIC DNA]</scope>
    <source>
        <strain evidence="2">BGSC 4AC1</strain>
    </source>
</reference>
<feature type="transmembrane region" description="Helical" evidence="1">
    <location>
        <begin position="113"/>
        <end position="137"/>
    </location>
</feature>
<comment type="caution">
    <text evidence="2">The sequence shown here is derived from an EMBL/GenBank/DDBJ whole genome shotgun (WGS) entry which is preliminary data.</text>
</comment>
<dbReference type="Proteomes" id="UP000195152">
    <property type="component" value="Unassembled WGS sequence"/>
</dbReference>
<feature type="transmembrane region" description="Helical" evidence="1">
    <location>
        <begin position="20"/>
        <end position="40"/>
    </location>
</feature>
<accession>A0A242W7Q6</accession>